<keyword evidence="1" id="KW-0812">Transmembrane</keyword>
<gene>
    <name evidence="2" type="ORF">UFOVP1169_26</name>
</gene>
<proteinExistence type="predicted"/>
<sequence>MILALIIGCPMLWFGGVYSCALAFKGDNIFWGINLYFLGLFSMTAAIFLPITYLKG</sequence>
<reference evidence="2" key="1">
    <citation type="submission" date="2020-05" db="EMBL/GenBank/DDBJ databases">
        <authorList>
            <person name="Chiriac C."/>
            <person name="Salcher M."/>
            <person name="Ghai R."/>
            <person name="Kavagutti S V."/>
        </authorList>
    </citation>
    <scope>NUCLEOTIDE SEQUENCE</scope>
</reference>
<feature type="transmembrane region" description="Helical" evidence="1">
    <location>
        <begin position="29"/>
        <end position="54"/>
    </location>
</feature>
<dbReference type="EMBL" id="LR797114">
    <property type="protein sequence ID" value="CAB4187915.1"/>
    <property type="molecule type" value="Genomic_DNA"/>
</dbReference>
<keyword evidence="1" id="KW-0472">Membrane</keyword>
<evidence type="ECO:0000256" key="1">
    <source>
        <dbReference type="SAM" id="Phobius"/>
    </source>
</evidence>
<organism evidence="2">
    <name type="scientific">uncultured Caudovirales phage</name>
    <dbReference type="NCBI Taxonomy" id="2100421"/>
    <lineage>
        <taxon>Viruses</taxon>
        <taxon>Duplodnaviria</taxon>
        <taxon>Heunggongvirae</taxon>
        <taxon>Uroviricota</taxon>
        <taxon>Caudoviricetes</taxon>
        <taxon>Peduoviridae</taxon>
        <taxon>Maltschvirus</taxon>
        <taxon>Maltschvirus maltsch</taxon>
    </lineage>
</organism>
<evidence type="ECO:0000313" key="2">
    <source>
        <dbReference type="EMBL" id="CAB4187915.1"/>
    </source>
</evidence>
<protein>
    <submittedName>
        <fullName evidence="2">Uncharacterized protein</fullName>
    </submittedName>
</protein>
<name>A0A6J5R5D3_9CAUD</name>
<keyword evidence="1" id="KW-1133">Transmembrane helix</keyword>
<accession>A0A6J5R5D3</accession>